<name>A0A0R3SDW5_HYMDI</name>
<accession>A0A0R3SDW5</accession>
<sequence>LTLELSFFVCDCPCWFHAHSCMDTLGRLIVRLGFHLDELHFTKPAHTKVYDFSDAAAGSDISHYTIDFNLLHTQFPSVYSILRDIHLHLHLYPPSPKRDTSYSSSQVDPLGISYCSQTSRDSALESSQSEKPEVVGKISSVSDYLRTVIKSQNTPGTYTFGKGVIRNPKFDSPTEETGSALVRKTPKFSIKFWNRPNFDSTAKMLHTENCNRSKPNVRWNYQSTRTKINQVNNCESGTVKRPVEPPNSQEDIFLDLSKNGGDDQEDGFTSSSDDCISLSALLEE</sequence>
<protein>
    <submittedName>
        <fullName evidence="2">SWIM-type domain-containing protein</fullName>
    </submittedName>
</protein>
<proteinExistence type="predicted"/>
<evidence type="ECO:0000313" key="2">
    <source>
        <dbReference type="WBParaSite" id="HDID_0000291201-mRNA-1"/>
    </source>
</evidence>
<dbReference type="AlphaFoldDB" id="A0A0R3SDW5"/>
<reference evidence="2" key="1">
    <citation type="submission" date="2017-02" db="UniProtKB">
        <authorList>
            <consortium name="WormBaseParasite"/>
        </authorList>
    </citation>
    <scope>IDENTIFICATION</scope>
</reference>
<dbReference type="WBParaSite" id="HDID_0000291201-mRNA-1">
    <property type="protein sequence ID" value="HDID_0000291201-mRNA-1"/>
    <property type="gene ID" value="HDID_0000291201"/>
</dbReference>
<organism evidence="2">
    <name type="scientific">Hymenolepis diminuta</name>
    <name type="common">Rat tapeworm</name>
    <dbReference type="NCBI Taxonomy" id="6216"/>
    <lineage>
        <taxon>Eukaryota</taxon>
        <taxon>Metazoa</taxon>
        <taxon>Spiralia</taxon>
        <taxon>Lophotrochozoa</taxon>
        <taxon>Platyhelminthes</taxon>
        <taxon>Cestoda</taxon>
        <taxon>Eucestoda</taxon>
        <taxon>Cyclophyllidea</taxon>
        <taxon>Hymenolepididae</taxon>
        <taxon>Hymenolepis</taxon>
    </lineage>
</organism>
<feature type="region of interest" description="Disordered" evidence="1">
    <location>
        <begin position="236"/>
        <end position="272"/>
    </location>
</feature>
<evidence type="ECO:0000256" key="1">
    <source>
        <dbReference type="SAM" id="MobiDB-lite"/>
    </source>
</evidence>